<accession>A0A974C6C1</accession>
<dbReference type="EMBL" id="CM004480">
    <property type="protein sequence ID" value="OCT67316.1"/>
    <property type="molecule type" value="Genomic_DNA"/>
</dbReference>
<proteinExistence type="predicted"/>
<sequence>MEFFSDDIKWAQLAKTVFSRFVAPLGTVSLTLSHLMVKSKNLLRRRLNIFWNVICLEEYRTRHIIPRGLHIQLFPSFEDTPLEFKTQWEQVLNECSYKLMPILKQYNIKELESIKVQQKQLSEQLREYETKEQFRRIDADLKTFMENLNLRGTSLIMITNRNYFKTLKILLELWDDPRLEEKQEVLHDIQELWLEGSSDSMKLPSCKNKSCRYPNFSENGAIEIFVRRVTEDLLGMTRNINFTNLTQDEFFKLKQLRTNPNITIKPSDKGSNIVIMNSSQYVIMCESSKNDPKVHKCIRDPPGRPIVSGCGSLTEPISGSLTEPIIGLDVEALYMSIPHSLGLKAIKSLFEQIHKPINEQHNFILNALDFVLHHNVFLFDGIHYRQCQGVAMGAKCAPSYANLYLGEWERHVFSADEYEMYLCHILRWHRYINAIMLIWQGPEQLLKEFVTKLNTNNFNLSFTMICDSSKLEFLDIEIKKNQEGLVSTILYRKKTASNSLLHAKSMHPSKCIEGIPKRQYLRLRRICSSDKDFKQEAYKLYQRFKMRGYKTRTLHRAYQWAVTQNQEDLLYKAKLIMTYNKNDKDIRSIIHKHLDILSKDPVLSKLVTPRPLFSYRRSTSIGDLLTHSHFQKQSRQTCCKMPCNYRCGSCEQCHIRNCNLLSSTAKHVHCIHNGNYTGSYFQGIDQLHRDIRGGDLDNKLLQLETTWIFRLNTYKMEFGLNGHLNFQAFVNK</sequence>
<evidence type="ECO:0000313" key="2">
    <source>
        <dbReference type="EMBL" id="OCT67316.1"/>
    </source>
</evidence>
<dbReference type="PANTHER" id="PTHR21301">
    <property type="entry name" value="REVERSE TRANSCRIPTASE"/>
    <property type="match status" value="1"/>
</dbReference>
<dbReference type="PANTHER" id="PTHR21301:SF13">
    <property type="match status" value="1"/>
</dbReference>
<dbReference type="AlphaFoldDB" id="A0A974C6C1"/>
<dbReference type="InterPro" id="IPR058912">
    <property type="entry name" value="HTH_animal"/>
</dbReference>
<reference evidence="3" key="1">
    <citation type="journal article" date="2016" name="Nature">
        <title>Genome evolution in the allotetraploid frog Xenopus laevis.</title>
        <authorList>
            <person name="Session A.M."/>
            <person name="Uno Y."/>
            <person name="Kwon T."/>
            <person name="Chapman J.A."/>
            <person name="Toyoda A."/>
            <person name="Takahashi S."/>
            <person name="Fukui A."/>
            <person name="Hikosaka A."/>
            <person name="Suzuki A."/>
            <person name="Kondo M."/>
            <person name="van Heeringen S.J."/>
            <person name="Quigley I."/>
            <person name="Heinz S."/>
            <person name="Ogino H."/>
            <person name="Ochi H."/>
            <person name="Hellsten U."/>
            <person name="Lyons J.B."/>
            <person name="Simakov O."/>
            <person name="Putnam N."/>
            <person name="Stites J."/>
            <person name="Kuroki Y."/>
            <person name="Tanaka T."/>
            <person name="Michiue T."/>
            <person name="Watanabe M."/>
            <person name="Bogdanovic O."/>
            <person name="Lister R."/>
            <person name="Georgiou G."/>
            <person name="Paranjpe S.S."/>
            <person name="van Kruijsbergen I."/>
            <person name="Shu S."/>
            <person name="Carlson J."/>
            <person name="Kinoshita T."/>
            <person name="Ohta Y."/>
            <person name="Mawaribuchi S."/>
            <person name="Jenkins J."/>
            <person name="Grimwood J."/>
            <person name="Schmutz J."/>
            <person name="Mitros T."/>
            <person name="Mozaffari S.V."/>
            <person name="Suzuki Y."/>
            <person name="Haramoto Y."/>
            <person name="Yamamoto T.S."/>
            <person name="Takagi C."/>
            <person name="Heald R."/>
            <person name="Miller K."/>
            <person name="Haudenschild C."/>
            <person name="Kitzman J."/>
            <person name="Nakayama T."/>
            <person name="Izutsu Y."/>
            <person name="Robert J."/>
            <person name="Fortriede J."/>
            <person name="Burns K."/>
            <person name="Lotay V."/>
            <person name="Karimi K."/>
            <person name="Yasuoka Y."/>
            <person name="Dichmann D.S."/>
            <person name="Flajnik M.F."/>
            <person name="Houston D.W."/>
            <person name="Shendure J."/>
            <person name="DuPasquier L."/>
            <person name="Vize P.D."/>
            <person name="Zorn A.M."/>
            <person name="Ito M."/>
            <person name="Marcotte E.M."/>
            <person name="Wallingford J.B."/>
            <person name="Ito Y."/>
            <person name="Asashima M."/>
            <person name="Ueno N."/>
            <person name="Matsuda Y."/>
            <person name="Veenstra G.J."/>
            <person name="Fujiyama A."/>
            <person name="Harland R.M."/>
            <person name="Taira M."/>
            <person name="Rokhsar D.S."/>
        </authorList>
    </citation>
    <scope>NUCLEOTIDE SEQUENCE [LARGE SCALE GENOMIC DNA]</scope>
    <source>
        <strain evidence="3">J</strain>
    </source>
</reference>
<gene>
    <name evidence="2" type="ORF">XELAEV_18038609mg</name>
</gene>
<dbReference type="Pfam" id="PF26215">
    <property type="entry name" value="HTH_animal"/>
    <property type="match status" value="1"/>
</dbReference>
<organism evidence="2 3">
    <name type="scientific">Xenopus laevis</name>
    <name type="common">African clawed frog</name>
    <dbReference type="NCBI Taxonomy" id="8355"/>
    <lineage>
        <taxon>Eukaryota</taxon>
        <taxon>Metazoa</taxon>
        <taxon>Chordata</taxon>
        <taxon>Craniata</taxon>
        <taxon>Vertebrata</taxon>
        <taxon>Euteleostomi</taxon>
        <taxon>Amphibia</taxon>
        <taxon>Batrachia</taxon>
        <taxon>Anura</taxon>
        <taxon>Pipoidea</taxon>
        <taxon>Pipidae</taxon>
        <taxon>Xenopodinae</taxon>
        <taxon>Xenopus</taxon>
        <taxon>Xenopus</taxon>
    </lineage>
</organism>
<protein>
    <recommendedName>
        <fullName evidence="1">Helix-turn-helix domain-containing protein</fullName>
    </recommendedName>
</protein>
<name>A0A974C6C1_XENLA</name>
<feature type="domain" description="Helix-turn-helix" evidence="1">
    <location>
        <begin position="500"/>
        <end position="555"/>
    </location>
</feature>
<evidence type="ECO:0000313" key="3">
    <source>
        <dbReference type="Proteomes" id="UP000694892"/>
    </source>
</evidence>
<evidence type="ECO:0000259" key="1">
    <source>
        <dbReference type="Pfam" id="PF26215"/>
    </source>
</evidence>
<dbReference type="Proteomes" id="UP000694892">
    <property type="component" value="Chromosome 8L"/>
</dbReference>